<dbReference type="EMBL" id="LANJ01000044">
    <property type="protein sequence ID" value="KKC35817.1"/>
    <property type="molecule type" value="Genomic_DNA"/>
</dbReference>
<dbReference type="GO" id="GO:0006355">
    <property type="term" value="P:regulation of DNA-templated transcription"/>
    <property type="evidence" value="ECO:0007669"/>
    <property type="project" value="InterPro"/>
</dbReference>
<comment type="caution">
    <text evidence="2">The sequence shown here is derived from an EMBL/GenBank/DDBJ whole genome shotgun (WGS) entry which is preliminary data.</text>
</comment>
<organism evidence="2 3">
    <name type="scientific">Devosia epidermidihirudinis</name>
    <dbReference type="NCBI Taxonomy" id="1293439"/>
    <lineage>
        <taxon>Bacteria</taxon>
        <taxon>Pseudomonadati</taxon>
        <taxon>Pseudomonadota</taxon>
        <taxon>Alphaproteobacteria</taxon>
        <taxon>Hyphomicrobiales</taxon>
        <taxon>Devosiaceae</taxon>
        <taxon>Devosia</taxon>
    </lineage>
</organism>
<keyword evidence="3" id="KW-1185">Reference proteome</keyword>
<protein>
    <recommendedName>
        <fullName evidence="1">HTH luxR-type domain-containing protein</fullName>
    </recommendedName>
</protein>
<dbReference type="OrthoDB" id="7444822at2"/>
<dbReference type="InterPro" id="IPR000792">
    <property type="entry name" value="Tscrpt_reg_LuxR_C"/>
</dbReference>
<dbReference type="STRING" id="1293439.WH87_14650"/>
<reference evidence="2 3" key="1">
    <citation type="submission" date="2015-03" db="EMBL/GenBank/DDBJ databases">
        <authorList>
            <person name="Lepp D."/>
            <person name="Hassan Y.I."/>
            <person name="Li X.-Z."/>
            <person name="Zhou T."/>
        </authorList>
    </citation>
    <scope>NUCLEOTIDE SEQUENCE [LARGE SCALE GENOMIC DNA]</scope>
    <source>
        <strain evidence="2 3">E84</strain>
    </source>
</reference>
<proteinExistence type="predicted"/>
<evidence type="ECO:0000313" key="3">
    <source>
        <dbReference type="Proteomes" id="UP000033411"/>
    </source>
</evidence>
<evidence type="ECO:0000259" key="1">
    <source>
        <dbReference type="SMART" id="SM00421"/>
    </source>
</evidence>
<dbReference type="InterPro" id="IPR036388">
    <property type="entry name" value="WH-like_DNA-bd_sf"/>
</dbReference>
<dbReference type="SUPFAM" id="SSF46894">
    <property type="entry name" value="C-terminal effector domain of the bipartite response regulators"/>
    <property type="match status" value="1"/>
</dbReference>
<dbReference type="Gene3D" id="1.10.10.10">
    <property type="entry name" value="Winged helix-like DNA-binding domain superfamily/Winged helix DNA-binding domain"/>
    <property type="match status" value="1"/>
</dbReference>
<dbReference type="InterPro" id="IPR016032">
    <property type="entry name" value="Sig_transdc_resp-reg_C-effctor"/>
</dbReference>
<dbReference type="SMART" id="SM00421">
    <property type="entry name" value="HTH_LUXR"/>
    <property type="match status" value="1"/>
</dbReference>
<accession>A0A0F5Q4I2</accession>
<evidence type="ECO:0000313" key="2">
    <source>
        <dbReference type="EMBL" id="KKC35817.1"/>
    </source>
</evidence>
<gene>
    <name evidence="2" type="ORF">WH87_14650</name>
</gene>
<dbReference type="RefSeq" id="WP_046140824.1">
    <property type="nucleotide sequence ID" value="NZ_LANJ01000044.1"/>
</dbReference>
<dbReference type="AlphaFoldDB" id="A0A0F5Q4I2"/>
<feature type="domain" description="HTH luxR-type" evidence="1">
    <location>
        <begin position="295"/>
        <end position="352"/>
    </location>
</feature>
<dbReference type="PATRIC" id="fig|1293439.3.peg.2986"/>
<dbReference type="Proteomes" id="UP000033411">
    <property type="component" value="Unassembled WGS sequence"/>
</dbReference>
<name>A0A0F5Q4I2_9HYPH</name>
<dbReference type="GO" id="GO:0003677">
    <property type="term" value="F:DNA binding"/>
    <property type="evidence" value="ECO:0007669"/>
    <property type="project" value="InterPro"/>
</dbReference>
<sequence length="361" mass="39085">MSVLDRIYEAAFVPELWPKVLGEIAETAAANSGAILIIDDRLPPLFTATPNVLDTLESFSQTPFWYKNPPAHRLRKLKYPGFIERADFFRDDERNSGNPYHANMEKIGADWQIATIIDMPEGEMALFTFERNRGLPDFSKAELANLDVLRPHLARAGVIATRLQLQRAEANVAAMNAMGVPACVVTASGVVMSTNALFDQLSHVLRPAAFGRLSAKDRHADKLLQAAMPTPGYTQTPPTRSFPMHLDDGARAIVVHVIPLYRAATDIFNQGAAMVAVTGYSVDGNLPPDAVLRGLFDLTVAEAAIATDLTAGKTLTDIAGQRGVAVSTVRTHLAQVFRKTGTSQQGQLIALLKGISGYPAP</sequence>